<reference evidence="2 3" key="1">
    <citation type="journal article" date="2024" name="J Genomics">
        <title>Draft genome sequencing and assembly of Favolaschia claudopus CIRM-BRFM 2984 isolated from oak limbs.</title>
        <authorList>
            <person name="Navarro D."/>
            <person name="Drula E."/>
            <person name="Chaduli D."/>
            <person name="Cazenave R."/>
            <person name="Ahrendt S."/>
            <person name="Wang J."/>
            <person name="Lipzen A."/>
            <person name="Daum C."/>
            <person name="Barry K."/>
            <person name="Grigoriev I.V."/>
            <person name="Favel A."/>
            <person name="Rosso M.N."/>
            <person name="Martin F."/>
        </authorList>
    </citation>
    <scope>NUCLEOTIDE SEQUENCE [LARGE SCALE GENOMIC DNA]</scope>
    <source>
        <strain evidence="2 3">CIRM-BRFM 2984</strain>
    </source>
</reference>
<gene>
    <name evidence="2" type="ORF">R3P38DRAFT_2778009</name>
</gene>
<dbReference type="EMBL" id="JAWWNJ010000032">
    <property type="protein sequence ID" value="KAK7026181.1"/>
    <property type="molecule type" value="Genomic_DNA"/>
</dbReference>
<feature type="region of interest" description="Disordered" evidence="1">
    <location>
        <begin position="1"/>
        <end position="24"/>
    </location>
</feature>
<proteinExistence type="predicted"/>
<evidence type="ECO:0000313" key="2">
    <source>
        <dbReference type="EMBL" id="KAK7026181.1"/>
    </source>
</evidence>
<feature type="compositionally biased region" description="Basic and acidic residues" evidence="1">
    <location>
        <begin position="193"/>
        <end position="208"/>
    </location>
</feature>
<accession>A0AAW0BJL8</accession>
<feature type="region of interest" description="Disordered" evidence="1">
    <location>
        <begin position="193"/>
        <end position="225"/>
    </location>
</feature>
<keyword evidence="3" id="KW-1185">Reference proteome</keyword>
<feature type="region of interest" description="Disordered" evidence="1">
    <location>
        <begin position="264"/>
        <end position="283"/>
    </location>
</feature>
<evidence type="ECO:0000313" key="3">
    <source>
        <dbReference type="Proteomes" id="UP001362999"/>
    </source>
</evidence>
<protein>
    <submittedName>
        <fullName evidence="2">Uncharacterized protein</fullName>
    </submittedName>
</protein>
<organism evidence="2 3">
    <name type="scientific">Favolaschia claudopus</name>
    <dbReference type="NCBI Taxonomy" id="2862362"/>
    <lineage>
        <taxon>Eukaryota</taxon>
        <taxon>Fungi</taxon>
        <taxon>Dikarya</taxon>
        <taxon>Basidiomycota</taxon>
        <taxon>Agaricomycotina</taxon>
        <taxon>Agaricomycetes</taxon>
        <taxon>Agaricomycetidae</taxon>
        <taxon>Agaricales</taxon>
        <taxon>Marasmiineae</taxon>
        <taxon>Mycenaceae</taxon>
        <taxon>Favolaschia</taxon>
    </lineage>
</organism>
<evidence type="ECO:0000256" key="1">
    <source>
        <dbReference type="SAM" id="MobiDB-lite"/>
    </source>
</evidence>
<dbReference type="AlphaFoldDB" id="A0AAW0BJL8"/>
<dbReference type="Proteomes" id="UP001362999">
    <property type="component" value="Unassembled WGS sequence"/>
</dbReference>
<sequence>MVSAAIKEFLGNESRPSKSLASREPLEIWGRREKAAAFRFPDSGGGLSEPWKPVDSEAQEKIEAAMRECIDPGRAEQSSRTFASGQQAQMFVLRWEFGERAVSPSGPKLGIKRASSFSTESIRVTVTEIRSGVARSEVEENERTNERATLEKGMKPTIRWRTYKQKIPTLTWRLRNIRARVQAQADHGKLKLFDGDLSMKDPDGDRVSKSQQESRPIQREPELSENGGCWRPELWAVVGMKSVYHNRRKSSFFSVARKSLGTTRFPRIDDQDLPMIDSDGQKP</sequence>
<name>A0AAW0BJL8_9AGAR</name>
<comment type="caution">
    <text evidence="2">The sequence shown here is derived from an EMBL/GenBank/DDBJ whole genome shotgun (WGS) entry which is preliminary data.</text>
</comment>